<proteinExistence type="predicted"/>
<gene>
    <name evidence="3" type="ORF">G7B40_021830</name>
</gene>
<dbReference type="GO" id="GO:0003677">
    <property type="term" value="F:DNA binding"/>
    <property type="evidence" value="ECO:0007669"/>
    <property type="project" value="InterPro"/>
</dbReference>
<feature type="domain" description="NACHT" evidence="1">
    <location>
        <begin position="175"/>
        <end position="297"/>
    </location>
</feature>
<dbReference type="AlphaFoldDB" id="A0AAP5MBR6"/>
<organism evidence="3 4">
    <name type="scientific">Aetokthonos hydrillicola Thurmond2011</name>
    <dbReference type="NCBI Taxonomy" id="2712845"/>
    <lineage>
        <taxon>Bacteria</taxon>
        <taxon>Bacillati</taxon>
        <taxon>Cyanobacteriota</taxon>
        <taxon>Cyanophyceae</taxon>
        <taxon>Nostocales</taxon>
        <taxon>Hapalosiphonaceae</taxon>
        <taxon>Aetokthonos</taxon>
    </lineage>
</organism>
<protein>
    <submittedName>
        <fullName evidence="3">NACHT domain-containing protein</fullName>
    </submittedName>
</protein>
<comment type="caution">
    <text evidence="3">The sequence shown here is derived from an EMBL/GenBank/DDBJ whole genome shotgun (WGS) entry which is preliminary data.</text>
</comment>
<dbReference type="PANTHER" id="PTHR46312:SF2">
    <property type="entry name" value="NUCLEOTIDE-BINDING OLIGOMERIZATION DOMAIN-CONTAINING PROTEIN 2-LIKE"/>
    <property type="match status" value="1"/>
</dbReference>
<accession>A0AAP5MBR6</accession>
<dbReference type="CDD" id="cd00093">
    <property type="entry name" value="HTH_XRE"/>
    <property type="match status" value="1"/>
</dbReference>
<keyword evidence="4" id="KW-1185">Reference proteome</keyword>
<evidence type="ECO:0000259" key="2">
    <source>
        <dbReference type="PROSITE" id="PS50943"/>
    </source>
</evidence>
<dbReference type="PROSITE" id="PS50943">
    <property type="entry name" value="HTH_CROC1"/>
    <property type="match status" value="1"/>
</dbReference>
<dbReference type="InterPro" id="IPR027417">
    <property type="entry name" value="P-loop_NTPase"/>
</dbReference>
<feature type="domain" description="HTH cro/C1-type" evidence="2">
    <location>
        <begin position="33"/>
        <end position="77"/>
    </location>
</feature>
<evidence type="ECO:0000313" key="4">
    <source>
        <dbReference type="Proteomes" id="UP000667802"/>
    </source>
</evidence>
<dbReference type="RefSeq" id="WP_243902364.1">
    <property type="nucleotide sequence ID" value="NZ_CAWQFN010000903.1"/>
</dbReference>
<dbReference type="PANTHER" id="PTHR46312">
    <property type="entry name" value="NACHT DOMAIN-CONTAINING PROTEIN"/>
    <property type="match status" value="1"/>
</dbReference>
<sequence>MRLDKQLKMTGRSLQASVEGITKAKAALIRYSLTQTELAAGLSITRQPVSKFFQGKPVDRQIFVLICERLNLDWDEIVASSSLPNANHTASSSQIDNAVQSVRATIYKSTLMRCSPIRVLDMNKPVNLKDIYTNVNVLDKIAGRRRKEIDELVQDPTRECSGLLISGLEAVEKYPKLIILGKLGAGKTTFLRYLAIQCLQGEFHSHRVPVFVSLKDFAEAVNNPGLLEYISIFVVNGEQDKDSTDVSVTKQLLSHGRTLILLDGLDEVRNEDTHRVFKEIREFSDRFPDNHFIITSRIAAVEYNFESFTEVEVAGFDEQQIADFAAKWYRSKTTINFLQKLAENQLLKELATNPLLLVLLCLVFEERNDFPVNLAELYKEVLDVLLKKWDAKRCIQRNQAYQGLSGERKEDLLSEIAWSTFVKGDRFFKQKVLEQQIRDYIDNLPDANTDPQALQIDTEAILKSIEAHHSLLIEQAKGIYSFPFIALHEYLVARKIVSSRSSQAEKALENLATHITENRWQNVFSLTLEMLPNPDYLLQLTNSRHSPPSK</sequence>
<dbReference type="InterPro" id="IPR007111">
    <property type="entry name" value="NACHT_NTPase"/>
</dbReference>
<dbReference type="InterPro" id="IPR001387">
    <property type="entry name" value="Cro/C1-type_HTH"/>
</dbReference>
<dbReference type="EMBL" id="JAALHA020000011">
    <property type="protein sequence ID" value="MDR9897184.1"/>
    <property type="molecule type" value="Genomic_DNA"/>
</dbReference>
<dbReference type="InterPro" id="IPR010982">
    <property type="entry name" value="Lambda_DNA-bd_dom_sf"/>
</dbReference>
<dbReference type="Pfam" id="PF05729">
    <property type="entry name" value="NACHT"/>
    <property type="match status" value="1"/>
</dbReference>
<evidence type="ECO:0000259" key="1">
    <source>
        <dbReference type="PROSITE" id="PS50837"/>
    </source>
</evidence>
<dbReference type="Gene3D" id="3.40.50.300">
    <property type="entry name" value="P-loop containing nucleotide triphosphate hydrolases"/>
    <property type="match status" value="1"/>
</dbReference>
<dbReference type="SUPFAM" id="SSF47413">
    <property type="entry name" value="lambda repressor-like DNA-binding domains"/>
    <property type="match status" value="1"/>
</dbReference>
<dbReference type="Proteomes" id="UP000667802">
    <property type="component" value="Unassembled WGS sequence"/>
</dbReference>
<name>A0AAP5MBR6_9CYAN</name>
<evidence type="ECO:0000313" key="3">
    <source>
        <dbReference type="EMBL" id="MDR9897184.1"/>
    </source>
</evidence>
<dbReference type="PROSITE" id="PS50837">
    <property type="entry name" value="NACHT"/>
    <property type="match status" value="1"/>
</dbReference>
<reference evidence="4" key="1">
    <citation type="journal article" date="2021" name="Science">
        <title>Hunting the eagle killer: A cyanobacterial neurotoxin causes vacuolar myelinopathy.</title>
        <authorList>
            <person name="Breinlinger S."/>
            <person name="Phillips T.J."/>
            <person name="Haram B.N."/>
            <person name="Mares J."/>
            <person name="Martinez Yerena J.A."/>
            <person name="Hrouzek P."/>
            <person name="Sobotka R."/>
            <person name="Henderson W.M."/>
            <person name="Schmieder P."/>
            <person name="Williams S.M."/>
            <person name="Lauderdale J.D."/>
            <person name="Wilde H.D."/>
            <person name="Gerrin W."/>
            <person name="Kust A."/>
            <person name="Washington J.W."/>
            <person name="Wagner C."/>
            <person name="Geier B."/>
            <person name="Liebeke M."/>
            <person name="Enke H."/>
            <person name="Niedermeyer T.H.J."/>
            <person name="Wilde S.B."/>
        </authorList>
    </citation>
    <scope>NUCLEOTIDE SEQUENCE [LARGE SCALE GENOMIC DNA]</scope>
    <source>
        <strain evidence="4">Thurmond2011</strain>
    </source>
</reference>
<dbReference type="SUPFAM" id="SSF52540">
    <property type="entry name" value="P-loop containing nucleoside triphosphate hydrolases"/>
    <property type="match status" value="1"/>
</dbReference>